<sequence>MNNNLFPNVGQNSPNVGQNVPQAPPSEQNRPQMHFGQNNLSQESSSAAPNVGSRFRFGTATNVVFGQGAPNEATRASAPPPRPIINRRRPGHQAPAAPKFVFNPNMPDEQVARLMAPLATNQPAPTVTPPSYNHLSLFSQPAAPDQVVNLFSNLRGRSDLGSYPDQIGTTSSQPSSTSIPVQNATMSMRATSNIGDYSTNPQQFTTQLPAVLATATCNSQAHFAPNDFTPMNDVQSQLTATSNNPQPNGPHLSLFPKVFAVPPPQTPTHKLDTSAASTPSIPTQMSQPMNVPDVFFEDKVTSFNKPLDFRRKAQVIGGARVHPCITFMNPVPDLPASVDPNYVKEMMTINLAFREAIVKLLDKNPFCELDDLVINMLEDISELDKRFPGCKATLAQLEPSSSKPTSKPIEYSSFQSTSEAATTSFKSNSADNIPVSTPSFKPPVTIPIQLSNIIAPISKTSTEASTPTLQLSAASHPTNPTTEAASMAFQFSSSVTTTSFKDTSTPFQFSAAPASAPFRSAATEGTAIPFQFSSTPSSGFDAAKLTNSRKRVSEEEHEKRPMVEESLLKAAFSFKSTPGFPTKSFLTSADAPKENSKFGMVLAGSSKVNFDSGSLSASNLGVSIGSTIASKLDTSSTGAEPTLTSGTPITSRLGAPQLNMSFKPFESPTNAPSNLSVAPEASSSKPSFSFGLPNPSLFRDDSAKVSNLDLSAEPAQNKQDASTTQYANGSEDETIDEEGFKGTRTNDALILKGEGEEEENTLAQARVKLLTFDVSSKAYKDLGVGILKVNCHQTSGRRRLICRAEGSGHILMNSYIPDDINPEVVPKSSLKFKAFSLNGVPTLFFARIKELSDAKLLESAMGKNDISNLSLP</sequence>
<name>A0ACC2SKQ3_9FUNG</name>
<comment type="caution">
    <text evidence="1">The sequence shown here is derived from an EMBL/GenBank/DDBJ whole genome shotgun (WGS) entry which is preliminary data.</text>
</comment>
<keyword evidence="2" id="KW-1185">Reference proteome</keyword>
<evidence type="ECO:0000313" key="1">
    <source>
        <dbReference type="EMBL" id="KAJ9062974.1"/>
    </source>
</evidence>
<reference evidence="1" key="1">
    <citation type="submission" date="2022-04" db="EMBL/GenBank/DDBJ databases">
        <title>Genome of the entomopathogenic fungus Entomophthora muscae.</title>
        <authorList>
            <person name="Elya C."/>
            <person name="Lovett B.R."/>
            <person name="Lee E."/>
            <person name="Macias A.M."/>
            <person name="Hajek A.E."/>
            <person name="De Bivort B.L."/>
            <person name="Kasson M.T."/>
            <person name="De Fine Licht H.H."/>
            <person name="Stajich J.E."/>
        </authorList>
    </citation>
    <scope>NUCLEOTIDE SEQUENCE</scope>
    <source>
        <strain evidence="1">Berkeley</strain>
    </source>
</reference>
<proteinExistence type="predicted"/>
<gene>
    <name evidence="1" type="ORF">DSO57_1004919</name>
</gene>
<dbReference type="EMBL" id="QTSX02004983">
    <property type="protein sequence ID" value="KAJ9062974.1"/>
    <property type="molecule type" value="Genomic_DNA"/>
</dbReference>
<organism evidence="1 2">
    <name type="scientific">Entomophthora muscae</name>
    <dbReference type="NCBI Taxonomy" id="34485"/>
    <lineage>
        <taxon>Eukaryota</taxon>
        <taxon>Fungi</taxon>
        <taxon>Fungi incertae sedis</taxon>
        <taxon>Zoopagomycota</taxon>
        <taxon>Entomophthoromycotina</taxon>
        <taxon>Entomophthoromycetes</taxon>
        <taxon>Entomophthorales</taxon>
        <taxon>Entomophthoraceae</taxon>
        <taxon>Entomophthora</taxon>
    </lineage>
</organism>
<protein>
    <submittedName>
        <fullName evidence="1">Uncharacterized protein</fullName>
    </submittedName>
</protein>
<accession>A0ACC2SKQ3</accession>
<dbReference type="Proteomes" id="UP001165960">
    <property type="component" value="Unassembled WGS sequence"/>
</dbReference>
<evidence type="ECO:0000313" key="2">
    <source>
        <dbReference type="Proteomes" id="UP001165960"/>
    </source>
</evidence>